<feature type="compositionally biased region" description="Pro residues" evidence="1">
    <location>
        <begin position="142"/>
        <end position="153"/>
    </location>
</feature>
<dbReference type="RefSeq" id="WP_311601657.1">
    <property type="nucleotide sequence ID" value="NZ_JAVREM010000040.1"/>
</dbReference>
<feature type="region of interest" description="Disordered" evidence="1">
    <location>
        <begin position="55"/>
        <end position="79"/>
    </location>
</feature>
<protein>
    <recommendedName>
        <fullName evidence="4">Chromosome partitioning protein</fullName>
    </recommendedName>
</protein>
<dbReference type="EMBL" id="JAVREM010000040">
    <property type="protein sequence ID" value="MDT0321441.1"/>
    <property type="molecule type" value="Genomic_DNA"/>
</dbReference>
<organism evidence="2 3">
    <name type="scientific">Streptomyces millisiae</name>
    <dbReference type="NCBI Taxonomy" id="3075542"/>
    <lineage>
        <taxon>Bacteria</taxon>
        <taxon>Bacillati</taxon>
        <taxon>Actinomycetota</taxon>
        <taxon>Actinomycetes</taxon>
        <taxon>Kitasatosporales</taxon>
        <taxon>Streptomycetaceae</taxon>
        <taxon>Streptomyces</taxon>
    </lineage>
</organism>
<feature type="compositionally biased region" description="Basic and acidic residues" evidence="1">
    <location>
        <begin position="65"/>
        <end position="79"/>
    </location>
</feature>
<keyword evidence="3" id="KW-1185">Reference proteome</keyword>
<sequence length="153" mass="15784">MGMEVAVGYVFAWLMSRVAGRAEARVEEALDAGVHRLGELITGKLGTDPALERAVEEAEAGLGEPSERTRRRLTDSLEDAVERDPAFATALERLLRQLQARAGGGVSASGDGQAIAGDVHITAESGSAAALRMGDVTLGPAPGNPPGPDPSRG</sequence>
<reference evidence="3" key="1">
    <citation type="submission" date="2023-07" db="EMBL/GenBank/DDBJ databases">
        <title>30 novel species of actinomycetes from the DSMZ collection.</title>
        <authorList>
            <person name="Nouioui I."/>
        </authorList>
    </citation>
    <scope>NUCLEOTIDE SEQUENCE [LARGE SCALE GENOMIC DNA]</scope>
    <source>
        <strain evidence="3">DSM 44918</strain>
    </source>
</reference>
<evidence type="ECO:0000313" key="2">
    <source>
        <dbReference type="EMBL" id="MDT0321441.1"/>
    </source>
</evidence>
<dbReference type="Proteomes" id="UP001183420">
    <property type="component" value="Unassembled WGS sequence"/>
</dbReference>
<proteinExistence type="predicted"/>
<gene>
    <name evidence="2" type="ORF">RNC47_24230</name>
</gene>
<evidence type="ECO:0000313" key="3">
    <source>
        <dbReference type="Proteomes" id="UP001183420"/>
    </source>
</evidence>
<feature type="region of interest" description="Disordered" evidence="1">
    <location>
        <begin position="132"/>
        <end position="153"/>
    </location>
</feature>
<accession>A0ABU2LV15</accession>
<evidence type="ECO:0000256" key="1">
    <source>
        <dbReference type="SAM" id="MobiDB-lite"/>
    </source>
</evidence>
<comment type="caution">
    <text evidence="2">The sequence shown here is derived from an EMBL/GenBank/DDBJ whole genome shotgun (WGS) entry which is preliminary data.</text>
</comment>
<evidence type="ECO:0008006" key="4">
    <source>
        <dbReference type="Google" id="ProtNLM"/>
    </source>
</evidence>
<name>A0ABU2LV15_9ACTN</name>